<evidence type="ECO:0000256" key="1">
    <source>
        <dbReference type="ARBA" id="ARBA00022741"/>
    </source>
</evidence>
<feature type="domain" description="Helicase ATP-binding" evidence="9">
    <location>
        <begin position="810"/>
        <end position="991"/>
    </location>
</feature>
<keyword evidence="6" id="KW-0238">DNA-binding</keyword>
<dbReference type="InterPro" id="IPR047112">
    <property type="entry name" value="RecG/Mfd"/>
</dbReference>
<evidence type="ECO:0000313" key="12">
    <source>
        <dbReference type="Proteomes" id="UP000232323"/>
    </source>
</evidence>
<evidence type="ECO:0000256" key="5">
    <source>
        <dbReference type="ARBA" id="ARBA00022840"/>
    </source>
</evidence>
<feature type="region of interest" description="Disordered" evidence="8">
    <location>
        <begin position="230"/>
        <end position="317"/>
    </location>
</feature>
<dbReference type="SUPFAM" id="SSF52540">
    <property type="entry name" value="P-loop containing nucleoside triphosphate hydrolases"/>
    <property type="match status" value="1"/>
</dbReference>
<dbReference type="Proteomes" id="UP000232323">
    <property type="component" value="Unassembled WGS sequence"/>
</dbReference>
<dbReference type="InterPro" id="IPR011545">
    <property type="entry name" value="DEAD/DEAH_box_helicase_dom"/>
</dbReference>
<dbReference type="GO" id="GO:0005524">
    <property type="term" value="F:ATP binding"/>
    <property type="evidence" value="ECO:0007669"/>
    <property type="project" value="UniProtKB-KW"/>
</dbReference>
<evidence type="ECO:0000259" key="9">
    <source>
        <dbReference type="PROSITE" id="PS51192"/>
    </source>
</evidence>
<dbReference type="Gene3D" id="3.40.50.300">
    <property type="entry name" value="P-loop containing nucleotide triphosphate hydrolases"/>
    <property type="match status" value="2"/>
</dbReference>
<dbReference type="Pfam" id="PF00270">
    <property type="entry name" value="DEAD"/>
    <property type="match status" value="1"/>
</dbReference>
<gene>
    <name evidence="11" type="ORF">CEUSTIGMA_g11437.t1</name>
</gene>
<dbReference type="GO" id="GO:0003677">
    <property type="term" value="F:DNA binding"/>
    <property type="evidence" value="ECO:0007669"/>
    <property type="project" value="UniProtKB-KW"/>
</dbReference>
<dbReference type="PROSITE" id="PS51192">
    <property type="entry name" value="HELICASE_ATP_BIND_1"/>
    <property type="match status" value="1"/>
</dbReference>
<evidence type="ECO:0000256" key="4">
    <source>
        <dbReference type="ARBA" id="ARBA00022806"/>
    </source>
</evidence>
<dbReference type="SMART" id="SM00487">
    <property type="entry name" value="DEXDc"/>
    <property type="match status" value="1"/>
</dbReference>
<dbReference type="Pfam" id="PF00271">
    <property type="entry name" value="Helicase_C"/>
    <property type="match status" value="1"/>
</dbReference>
<dbReference type="GO" id="GO:0016787">
    <property type="term" value="F:hydrolase activity"/>
    <property type="evidence" value="ECO:0007669"/>
    <property type="project" value="UniProtKB-KW"/>
</dbReference>
<dbReference type="GO" id="GO:0006281">
    <property type="term" value="P:DNA repair"/>
    <property type="evidence" value="ECO:0007669"/>
    <property type="project" value="UniProtKB-KW"/>
</dbReference>
<keyword evidence="2" id="KW-0227">DNA damage</keyword>
<feature type="domain" description="Helicase C-terminal" evidence="10">
    <location>
        <begin position="1035"/>
        <end position="1189"/>
    </location>
</feature>
<evidence type="ECO:0000256" key="2">
    <source>
        <dbReference type="ARBA" id="ARBA00022763"/>
    </source>
</evidence>
<evidence type="ECO:0000256" key="3">
    <source>
        <dbReference type="ARBA" id="ARBA00022801"/>
    </source>
</evidence>
<dbReference type="PANTHER" id="PTHR47964">
    <property type="entry name" value="ATP-DEPENDENT DNA HELICASE HOMOLOG RECG, CHLOROPLASTIC"/>
    <property type="match status" value="1"/>
</dbReference>
<sequence>MESGFNSTAIPMRSGCFNLKANYQQLLHLWPAVQRSRNYPTSVKMNQSTMRSKACPQATCTPMDWAGLPSPPVGATPHLPRHQMGATPHLPRHQMGATPHLPHHQMGATPHLPRHQMGATPHLPHHQMGTTPHLPRHLLNMSCRAISANNIDYCRALTSTRGGLCRFLLTRREEHSSFPSWYSAFSCYGSQLMAVRATSTVNMNNGSQLMAVRATSTVNKNNDSKVIAIASKRSRKSTTSTMQNAQEEREDCDAASSPSLESKPRKKKAVSPSSAAAVVVRPDNLEGHDATIDSSEALEVHADKKKRKKVSSLASKKRLDDTHPSLVQVLIAVKGVESAGTALPLEVESNAVTKKTRGRKKANEVELRVDEGGKGVTTGEEMKPVKAAPNVPTVTDVARKAREVESVECWEPCGRELVSKEAKKWFPSGMLLKLQNAGLKSLLQVLMYYPRRHIPHSATLDPSREVQHVAVTGSVLKSSVKQYGFKGCAFTMLMKVAVSSPGGGNVLNRTSAFPNTVHNPSLLMFEGTATITATIFAAGRWGAIAMSQLLGKFPNGSSVLLQGRVAAVGPGTAVKMINNHVEGTLPSATARLSVVPPSTYPKGGEVTGSLKARVWSEFECKAAKLMPVEAFERDRDAITCIYSSRGELKAVDMAGNGAKRAGAISRALEVVRSWKSGGTQGTGHDALPLDPLSYLPEDALKIVHEVVMSPLDGSSSQLLKPLPSWLSSLEEVHTPSTPHALRLACRHLAMTEMIMIQLRLLKRRESLVARTTDRSAGVCHAPRLLEIAKSLLPFKLTKGQQTALQEVLHDMSGLEPMYRLLQGDVGSGKTIVAMLAMLVAAGSGRQALLLAPTEVLAEQHFAKLSELVSRIQETLQQRDPSAPPLDFNLDAESLKCALLTSSTKDKKTVLQDIAEGRSRLLVGTHSLLHVPGYKNLGLVVIDEQHKFGIRQKESIARLQHSELPHVLSMSATPIPRTIALVRFGDMAISALIEVPPDRKPVATKVLKDNDESRQLVFEAVQRELDDGGRAFIVYPLRQTLVYEDEEGEEEEEDRNPLLDLRSAEQEFVKLRKSKAFGKHRCALLHGKMSSEEKALVIAAFRSGKTPVLICTVVVEVGVDVPDASIMVVEHADRFGLAQLHQLRGRVGRGGRESSCFLLAPAEGGEVALERLKALEQCHDGFQIAEEDLKLRGAGQVFGSGTKQSGGLDATELCQREIAVSPEIVEGARRAAALTLQSWKHSNHDSTIAAHERALLSAATAFRNAVRKKAKPSTGIFGNPFDEEDDDEEDHELLGIAV</sequence>
<dbReference type="GO" id="GO:0003678">
    <property type="term" value="F:DNA helicase activity"/>
    <property type="evidence" value="ECO:0007669"/>
    <property type="project" value="TreeGrafter"/>
</dbReference>
<keyword evidence="4" id="KW-0347">Helicase</keyword>
<evidence type="ECO:0000256" key="8">
    <source>
        <dbReference type="SAM" id="MobiDB-lite"/>
    </source>
</evidence>
<dbReference type="PROSITE" id="PS51194">
    <property type="entry name" value="HELICASE_CTER"/>
    <property type="match status" value="1"/>
</dbReference>
<dbReference type="InterPro" id="IPR027417">
    <property type="entry name" value="P-loop_NTPase"/>
</dbReference>
<keyword evidence="12" id="KW-1185">Reference proteome</keyword>
<protein>
    <recommendedName>
        <fullName evidence="13">ATP-dependent DNA helicase RecG</fullName>
    </recommendedName>
</protein>
<keyword evidence="1" id="KW-0547">Nucleotide-binding</keyword>
<evidence type="ECO:0000259" key="10">
    <source>
        <dbReference type="PROSITE" id="PS51194"/>
    </source>
</evidence>
<evidence type="ECO:0008006" key="13">
    <source>
        <dbReference type="Google" id="ProtNLM"/>
    </source>
</evidence>
<proteinExistence type="predicted"/>
<keyword evidence="7" id="KW-0234">DNA repair</keyword>
<dbReference type="PANTHER" id="PTHR47964:SF1">
    <property type="entry name" value="ATP-DEPENDENT DNA HELICASE HOMOLOG RECG, CHLOROPLASTIC"/>
    <property type="match status" value="1"/>
</dbReference>
<evidence type="ECO:0000256" key="7">
    <source>
        <dbReference type="ARBA" id="ARBA00023204"/>
    </source>
</evidence>
<comment type="caution">
    <text evidence="11">The sequence shown here is derived from an EMBL/GenBank/DDBJ whole genome shotgun (WGS) entry which is preliminary data.</text>
</comment>
<name>A0A250XM88_9CHLO</name>
<evidence type="ECO:0000313" key="11">
    <source>
        <dbReference type="EMBL" id="GAX84012.1"/>
    </source>
</evidence>
<organism evidence="11 12">
    <name type="scientific">Chlamydomonas eustigma</name>
    <dbReference type="NCBI Taxonomy" id="1157962"/>
    <lineage>
        <taxon>Eukaryota</taxon>
        <taxon>Viridiplantae</taxon>
        <taxon>Chlorophyta</taxon>
        <taxon>core chlorophytes</taxon>
        <taxon>Chlorophyceae</taxon>
        <taxon>CS clade</taxon>
        <taxon>Chlamydomonadales</taxon>
        <taxon>Chlamydomonadaceae</taxon>
        <taxon>Chlamydomonas</taxon>
    </lineage>
</organism>
<dbReference type="EMBL" id="BEGY01000113">
    <property type="protein sequence ID" value="GAX84012.1"/>
    <property type="molecule type" value="Genomic_DNA"/>
</dbReference>
<dbReference type="STRING" id="1157962.A0A250XM88"/>
<accession>A0A250XM88</accession>
<keyword evidence="3" id="KW-0378">Hydrolase</keyword>
<feature type="compositionally biased region" description="Low complexity" evidence="8">
    <location>
        <begin position="270"/>
        <end position="282"/>
    </location>
</feature>
<dbReference type="InterPro" id="IPR014001">
    <property type="entry name" value="Helicase_ATP-bd"/>
</dbReference>
<dbReference type="SMART" id="SM00490">
    <property type="entry name" value="HELICc"/>
    <property type="match status" value="1"/>
</dbReference>
<evidence type="ECO:0000256" key="6">
    <source>
        <dbReference type="ARBA" id="ARBA00023125"/>
    </source>
</evidence>
<dbReference type="OrthoDB" id="416741at2759"/>
<dbReference type="InterPro" id="IPR001650">
    <property type="entry name" value="Helicase_C-like"/>
</dbReference>
<keyword evidence="5" id="KW-0067">ATP-binding</keyword>
<reference evidence="11 12" key="1">
    <citation type="submission" date="2017-08" db="EMBL/GenBank/DDBJ databases">
        <title>Acidophilic green algal genome provides insights into adaptation to an acidic environment.</title>
        <authorList>
            <person name="Hirooka S."/>
            <person name="Hirose Y."/>
            <person name="Kanesaki Y."/>
            <person name="Higuchi S."/>
            <person name="Fujiwara T."/>
            <person name="Onuma R."/>
            <person name="Era A."/>
            <person name="Ohbayashi R."/>
            <person name="Uzuka A."/>
            <person name="Nozaki H."/>
            <person name="Yoshikawa H."/>
            <person name="Miyagishima S.Y."/>
        </authorList>
    </citation>
    <scope>NUCLEOTIDE SEQUENCE [LARGE SCALE GENOMIC DNA]</scope>
    <source>
        <strain evidence="11 12">NIES-2499</strain>
    </source>
</reference>